<dbReference type="Gene3D" id="3.40.50.300">
    <property type="entry name" value="P-loop containing nucleotide triphosphate hydrolases"/>
    <property type="match status" value="1"/>
</dbReference>
<dbReference type="InterPro" id="IPR025669">
    <property type="entry name" value="AAA_dom"/>
</dbReference>
<accession>A0ABV2D3S2</accession>
<organism evidence="2 3">
    <name type="scientific">Novosphingobium kalidii</name>
    <dbReference type="NCBI Taxonomy" id="3230299"/>
    <lineage>
        <taxon>Bacteria</taxon>
        <taxon>Pseudomonadati</taxon>
        <taxon>Pseudomonadota</taxon>
        <taxon>Alphaproteobacteria</taxon>
        <taxon>Sphingomonadales</taxon>
        <taxon>Sphingomonadaceae</taxon>
        <taxon>Novosphingobium</taxon>
    </lineage>
</organism>
<dbReference type="Pfam" id="PF13614">
    <property type="entry name" value="AAA_31"/>
    <property type="match status" value="1"/>
</dbReference>
<gene>
    <name evidence="2" type="ORF">ABVV53_13840</name>
</gene>
<evidence type="ECO:0000313" key="2">
    <source>
        <dbReference type="EMBL" id="MET1756521.1"/>
    </source>
</evidence>
<dbReference type="PANTHER" id="PTHR13696">
    <property type="entry name" value="P-LOOP CONTAINING NUCLEOSIDE TRIPHOSPHATE HYDROLASE"/>
    <property type="match status" value="1"/>
</dbReference>
<dbReference type="Proteomes" id="UP001548713">
    <property type="component" value="Unassembled WGS sequence"/>
</dbReference>
<dbReference type="PANTHER" id="PTHR13696:SF99">
    <property type="entry name" value="COBYRINIC ACID AC-DIAMIDE SYNTHASE"/>
    <property type="match status" value="1"/>
</dbReference>
<dbReference type="EMBL" id="JBEWLY010000022">
    <property type="protein sequence ID" value="MET1756521.1"/>
    <property type="molecule type" value="Genomic_DNA"/>
</dbReference>
<evidence type="ECO:0000313" key="3">
    <source>
        <dbReference type="Proteomes" id="UP001548713"/>
    </source>
</evidence>
<feature type="domain" description="AAA" evidence="1">
    <location>
        <begin position="1"/>
        <end position="160"/>
    </location>
</feature>
<evidence type="ECO:0000259" key="1">
    <source>
        <dbReference type="Pfam" id="PF13614"/>
    </source>
</evidence>
<dbReference type="CDD" id="cd02042">
    <property type="entry name" value="ParAB_family"/>
    <property type="match status" value="1"/>
</dbReference>
<dbReference type="InterPro" id="IPR027417">
    <property type="entry name" value="P-loop_NTPase"/>
</dbReference>
<keyword evidence="3" id="KW-1185">Reference proteome</keyword>
<dbReference type="InterPro" id="IPR050678">
    <property type="entry name" value="DNA_Partitioning_ATPase"/>
</dbReference>
<name>A0ABV2D3S2_9SPHN</name>
<protein>
    <submittedName>
        <fullName evidence="2">AAA family ATPase</fullName>
    </submittedName>
</protein>
<proteinExistence type="predicted"/>
<dbReference type="SUPFAM" id="SSF52540">
    <property type="entry name" value="P-loop containing nucleoside triphosphate hydrolases"/>
    <property type="match status" value="1"/>
</dbReference>
<comment type="caution">
    <text evidence="2">The sequence shown here is derived from an EMBL/GenBank/DDBJ whole genome shotgun (WGS) entry which is preliminary data.</text>
</comment>
<dbReference type="RefSeq" id="WP_353985011.1">
    <property type="nucleotide sequence ID" value="NZ_JBEWLY010000022.1"/>
</dbReference>
<sequence length="252" mass="28027">MRTIVVTNERGGIGKTTLTCHIAWHLAEQGKRVVVLDLDKQCHSAGMLAAEFEQLGPIQSILDFEPDDEPPALACFKNTRQVVELTTDGPQQRQHIASYVRAIRAGLAQHYDYCVIDTAPAWDGRNLMALIASDYVAVPLDPDKTARQSLSEISQSMHLANKVRGEGNPARFGIVFNRVQATSEISRQLMDRITQALPANVIPHTIPHREHVREAALLEVPVWRLAKDTRRSAPIVREVVSYIVDQAEKEAA</sequence>
<reference evidence="2 3" key="1">
    <citation type="submission" date="2024-07" db="EMBL/GenBank/DDBJ databases">
        <title>Novosphingobium kalidii RD2P27.</title>
        <authorList>
            <person name="Sun J.-Q."/>
        </authorList>
    </citation>
    <scope>NUCLEOTIDE SEQUENCE [LARGE SCALE GENOMIC DNA]</scope>
    <source>
        <strain evidence="2 3">RD2P27</strain>
    </source>
</reference>